<name>A0A9P8XWG2_9PEZI</name>
<comment type="caution">
    <text evidence="3">The sequence shown here is derived from an EMBL/GenBank/DDBJ whole genome shotgun (WGS) entry which is preliminary data.</text>
</comment>
<feature type="signal peptide" evidence="2">
    <location>
        <begin position="1"/>
        <end position="18"/>
    </location>
</feature>
<feature type="region of interest" description="Disordered" evidence="1">
    <location>
        <begin position="121"/>
        <end position="149"/>
    </location>
</feature>
<proteinExistence type="predicted"/>
<feature type="compositionally biased region" description="Low complexity" evidence="1">
    <location>
        <begin position="121"/>
        <end position="138"/>
    </location>
</feature>
<evidence type="ECO:0000256" key="2">
    <source>
        <dbReference type="SAM" id="SignalP"/>
    </source>
</evidence>
<dbReference type="Proteomes" id="UP000756346">
    <property type="component" value="Unassembled WGS sequence"/>
</dbReference>
<evidence type="ECO:0000313" key="4">
    <source>
        <dbReference type="Proteomes" id="UP000756346"/>
    </source>
</evidence>
<accession>A0A9P8XWG2</accession>
<keyword evidence="2" id="KW-0732">Signal</keyword>
<feature type="chain" id="PRO_5040129390" description="Apple domain-containing protein" evidence="2">
    <location>
        <begin position="19"/>
        <end position="356"/>
    </location>
</feature>
<dbReference type="GeneID" id="70191012"/>
<reference evidence="3" key="1">
    <citation type="journal article" date="2021" name="Nat. Commun.">
        <title>Genetic determinants of endophytism in the Arabidopsis root mycobiome.</title>
        <authorList>
            <person name="Mesny F."/>
            <person name="Miyauchi S."/>
            <person name="Thiergart T."/>
            <person name="Pickel B."/>
            <person name="Atanasova L."/>
            <person name="Karlsson M."/>
            <person name="Huettel B."/>
            <person name="Barry K.W."/>
            <person name="Haridas S."/>
            <person name="Chen C."/>
            <person name="Bauer D."/>
            <person name="Andreopoulos W."/>
            <person name="Pangilinan J."/>
            <person name="LaButti K."/>
            <person name="Riley R."/>
            <person name="Lipzen A."/>
            <person name="Clum A."/>
            <person name="Drula E."/>
            <person name="Henrissat B."/>
            <person name="Kohler A."/>
            <person name="Grigoriev I.V."/>
            <person name="Martin F.M."/>
            <person name="Hacquard S."/>
        </authorList>
    </citation>
    <scope>NUCLEOTIDE SEQUENCE</scope>
    <source>
        <strain evidence="3">MPI-CAGE-CH-0230</strain>
    </source>
</reference>
<gene>
    <name evidence="3" type="ORF">B0I36DRAFT_393420</name>
</gene>
<sequence length="356" mass="36525">MLLPVVSYLLGIATLVAGQNPPRRFFIQVNAPGIPPFLLGPAPLPPAPSPSSSVTSSSEAGAVCTSLSTAYVVSTVVTTTTESRSVVTSYVTVTSGDLLPVVTATETVFVTNTLTEATGSVSTTTATTTPPTITVPTPAGFTPLNDYPPVGRRRGMPEPRDDTKADPACTSTTSLTTTIFSTATETSTVEADAPIATTTLTTTVSATGAAGTEPETASSVITSTITTTTTSLTIATETAQSEAPTPTVYAQCAPDNLRSTFNGRGIADYQPVNLEPYTTEDSLEDSAEDCCAKCAAVADCFGSAYLESSGECEILIGDNSFACNPAQTAFEYYRGSGPGVVYTLSNGNCGKFALAT</sequence>
<evidence type="ECO:0008006" key="5">
    <source>
        <dbReference type="Google" id="ProtNLM"/>
    </source>
</evidence>
<protein>
    <recommendedName>
        <fullName evidence="5">Apple domain-containing protein</fullName>
    </recommendedName>
</protein>
<dbReference type="EMBL" id="JAGTJQ010000010">
    <property type="protein sequence ID" value="KAH7021171.1"/>
    <property type="molecule type" value="Genomic_DNA"/>
</dbReference>
<dbReference type="AlphaFoldDB" id="A0A9P8XWG2"/>
<keyword evidence="4" id="KW-1185">Reference proteome</keyword>
<organism evidence="3 4">
    <name type="scientific">Microdochium trichocladiopsis</name>
    <dbReference type="NCBI Taxonomy" id="1682393"/>
    <lineage>
        <taxon>Eukaryota</taxon>
        <taxon>Fungi</taxon>
        <taxon>Dikarya</taxon>
        <taxon>Ascomycota</taxon>
        <taxon>Pezizomycotina</taxon>
        <taxon>Sordariomycetes</taxon>
        <taxon>Xylariomycetidae</taxon>
        <taxon>Xylariales</taxon>
        <taxon>Microdochiaceae</taxon>
        <taxon>Microdochium</taxon>
    </lineage>
</organism>
<evidence type="ECO:0000313" key="3">
    <source>
        <dbReference type="EMBL" id="KAH7021171.1"/>
    </source>
</evidence>
<dbReference type="RefSeq" id="XP_046007372.1">
    <property type="nucleotide sequence ID" value="XM_046161466.1"/>
</dbReference>
<evidence type="ECO:0000256" key="1">
    <source>
        <dbReference type="SAM" id="MobiDB-lite"/>
    </source>
</evidence>